<evidence type="ECO:0000313" key="5">
    <source>
        <dbReference type="Proteomes" id="UP001431209"/>
    </source>
</evidence>
<dbReference type="Proteomes" id="UP001431209">
    <property type="component" value="Unassembled WGS sequence"/>
</dbReference>
<dbReference type="PANTHER" id="PTHR48106:SF18">
    <property type="entry name" value="QUINONE OXIDOREDUCTASE PIG3"/>
    <property type="match status" value="1"/>
</dbReference>
<dbReference type="GO" id="GO:0016651">
    <property type="term" value="F:oxidoreductase activity, acting on NAD(P)H"/>
    <property type="evidence" value="ECO:0007669"/>
    <property type="project" value="TreeGrafter"/>
</dbReference>
<dbReference type="EMBL" id="JAOPGA020001331">
    <property type="protein sequence ID" value="KAL0487327.1"/>
    <property type="molecule type" value="Genomic_DNA"/>
</dbReference>
<dbReference type="GO" id="GO:0070402">
    <property type="term" value="F:NADPH binding"/>
    <property type="evidence" value="ECO:0007669"/>
    <property type="project" value="TreeGrafter"/>
</dbReference>
<dbReference type="InterPro" id="IPR036291">
    <property type="entry name" value="NAD(P)-bd_dom_sf"/>
</dbReference>
<dbReference type="AlphaFoldDB" id="A0AAW2ZFD7"/>
<dbReference type="SUPFAM" id="SSF51735">
    <property type="entry name" value="NAD(P)-binding Rossmann-fold domains"/>
    <property type="match status" value="1"/>
</dbReference>
<dbReference type="Gene3D" id="3.40.50.720">
    <property type="entry name" value="NAD(P)-binding Rossmann-like Domain"/>
    <property type="match status" value="1"/>
</dbReference>
<name>A0AAW2ZFD7_9EUKA</name>
<keyword evidence="1" id="KW-0521">NADP</keyword>
<evidence type="ECO:0000313" key="4">
    <source>
        <dbReference type="EMBL" id="KAL0487327.1"/>
    </source>
</evidence>
<sequence>MKAICSSNPGAVFKTVPKPDHAEPGHLLVKMKACGVNPGDKKLIEGSFPVGVQGSKHDIFGGSGAGRVIQVGDGVPESFANQNVAIYRSLVRSEHIVGTWSEYAHVHHLDCIILPKNLDECEYSASLVNIITAYAFYKQVLSEGHKGIISTAAYTATGIALIGICNAYHIPLISIVRNDEEKNKIERYACQNVFSQTDSEFFNKLKGTSHKLGTTAVFDGVGGAVLNQIIHLVPNNTTFYSYGFLGGQVPLTIHTSVLMKGIILKGFSNFFSSTVLNQEELSKALKDIEAIIHLPHFRTRVGAKFNPEDIKKALEYKGVDLARPVLYFE</sequence>
<dbReference type="InterPro" id="IPR013154">
    <property type="entry name" value="ADH-like_N"/>
</dbReference>
<reference evidence="4 5" key="1">
    <citation type="submission" date="2024-03" db="EMBL/GenBank/DDBJ databases">
        <title>The Acrasis kona genome and developmental transcriptomes reveal deep origins of eukaryotic multicellular pathways.</title>
        <authorList>
            <person name="Sheikh S."/>
            <person name="Fu C.-J."/>
            <person name="Brown M.W."/>
            <person name="Baldauf S.L."/>
        </authorList>
    </citation>
    <scope>NUCLEOTIDE SEQUENCE [LARGE SCALE GENOMIC DNA]</scope>
    <source>
        <strain evidence="4 5">ATCC MYA-3509</strain>
    </source>
</reference>
<evidence type="ECO:0000259" key="3">
    <source>
        <dbReference type="Pfam" id="PF08240"/>
    </source>
</evidence>
<proteinExistence type="predicted"/>
<keyword evidence="5" id="KW-1185">Reference proteome</keyword>
<organism evidence="4 5">
    <name type="scientific">Acrasis kona</name>
    <dbReference type="NCBI Taxonomy" id="1008807"/>
    <lineage>
        <taxon>Eukaryota</taxon>
        <taxon>Discoba</taxon>
        <taxon>Heterolobosea</taxon>
        <taxon>Tetramitia</taxon>
        <taxon>Eutetramitia</taxon>
        <taxon>Acrasidae</taxon>
        <taxon>Acrasis</taxon>
    </lineage>
</organism>
<feature type="domain" description="Alcohol dehydrogenase-like N-terminal" evidence="3">
    <location>
        <begin position="24"/>
        <end position="115"/>
    </location>
</feature>
<dbReference type="PANTHER" id="PTHR48106">
    <property type="entry name" value="QUINONE OXIDOREDUCTASE PIG3-RELATED"/>
    <property type="match status" value="1"/>
</dbReference>
<dbReference type="Gene3D" id="3.90.180.10">
    <property type="entry name" value="Medium-chain alcohol dehydrogenases, catalytic domain"/>
    <property type="match status" value="1"/>
</dbReference>
<evidence type="ECO:0000256" key="1">
    <source>
        <dbReference type="ARBA" id="ARBA00022857"/>
    </source>
</evidence>
<evidence type="ECO:0000256" key="2">
    <source>
        <dbReference type="ARBA" id="ARBA00023002"/>
    </source>
</evidence>
<accession>A0AAW2ZFD7</accession>
<dbReference type="SUPFAM" id="SSF50129">
    <property type="entry name" value="GroES-like"/>
    <property type="match status" value="1"/>
</dbReference>
<gene>
    <name evidence="4" type="ORF">AKO1_000821</name>
</gene>
<dbReference type="Pfam" id="PF08240">
    <property type="entry name" value="ADH_N"/>
    <property type="match status" value="1"/>
</dbReference>
<comment type="caution">
    <text evidence="4">The sequence shown here is derived from an EMBL/GenBank/DDBJ whole genome shotgun (WGS) entry which is preliminary data.</text>
</comment>
<protein>
    <submittedName>
        <fullName evidence="4">Mitochondrial enoyl-[acyl-carrier protein] reductase</fullName>
    </submittedName>
</protein>
<dbReference type="InterPro" id="IPR011032">
    <property type="entry name" value="GroES-like_sf"/>
</dbReference>
<keyword evidence="2" id="KW-0560">Oxidoreductase</keyword>